<dbReference type="EMBL" id="VSRR010033799">
    <property type="protein sequence ID" value="MPC71932.1"/>
    <property type="molecule type" value="Genomic_DNA"/>
</dbReference>
<keyword evidence="3" id="KW-1185">Reference proteome</keyword>
<sequence length="86" mass="10012">MQHESTWQHNQSVTKPEQIQVRTQTSPGRSPKQTRVRVQNKPRPQQGPSTHHSCLTLTHTTHHTPVTQDTHFMCWRFIPGLLVTRI</sequence>
<evidence type="ECO:0000256" key="1">
    <source>
        <dbReference type="SAM" id="MobiDB-lite"/>
    </source>
</evidence>
<evidence type="ECO:0000313" key="3">
    <source>
        <dbReference type="Proteomes" id="UP000324222"/>
    </source>
</evidence>
<protein>
    <submittedName>
        <fullName evidence="2">Uncharacterized protein</fullName>
    </submittedName>
</protein>
<reference evidence="2 3" key="1">
    <citation type="submission" date="2019-05" db="EMBL/GenBank/DDBJ databases">
        <title>Another draft genome of Portunus trituberculatus and its Hox gene families provides insights of decapod evolution.</title>
        <authorList>
            <person name="Jeong J.-H."/>
            <person name="Song I."/>
            <person name="Kim S."/>
            <person name="Choi T."/>
            <person name="Kim D."/>
            <person name="Ryu S."/>
            <person name="Kim W."/>
        </authorList>
    </citation>
    <scope>NUCLEOTIDE SEQUENCE [LARGE SCALE GENOMIC DNA]</scope>
    <source>
        <tissue evidence="2">Muscle</tissue>
    </source>
</reference>
<comment type="caution">
    <text evidence="2">The sequence shown here is derived from an EMBL/GenBank/DDBJ whole genome shotgun (WGS) entry which is preliminary data.</text>
</comment>
<feature type="region of interest" description="Disordered" evidence="1">
    <location>
        <begin position="1"/>
        <end position="55"/>
    </location>
</feature>
<name>A0A5B7HKY1_PORTR</name>
<proteinExistence type="predicted"/>
<gene>
    <name evidence="2" type="ORF">E2C01_066224</name>
</gene>
<evidence type="ECO:0000313" key="2">
    <source>
        <dbReference type="EMBL" id="MPC71932.1"/>
    </source>
</evidence>
<dbReference type="AlphaFoldDB" id="A0A5B7HKY1"/>
<feature type="compositionally biased region" description="Polar residues" evidence="1">
    <location>
        <begin position="1"/>
        <end position="31"/>
    </location>
</feature>
<accession>A0A5B7HKY1</accession>
<dbReference type="Proteomes" id="UP000324222">
    <property type="component" value="Unassembled WGS sequence"/>
</dbReference>
<organism evidence="2 3">
    <name type="scientific">Portunus trituberculatus</name>
    <name type="common">Swimming crab</name>
    <name type="synonym">Neptunus trituberculatus</name>
    <dbReference type="NCBI Taxonomy" id="210409"/>
    <lineage>
        <taxon>Eukaryota</taxon>
        <taxon>Metazoa</taxon>
        <taxon>Ecdysozoa</taxon>
        <taxon>Arthropoda</taxon>
        <taxon>Crustacea</taxon>
        <taxon>Multicrustacea</taxon>
        <taxon>Malacostraca</taxon>
        <taxon>Eumalacostraca</taxon>
        <taxon>Eucarida</taxon>
        <taxon>Decapoda</taxon>
        <taxon>Pleocyemata</taxon>
        <taxon>Brachyura</taxon>
        <taxon>Eubrachyura</taxon>
        <taxon>Portunoidea</taxon>
        <taxon>Portunidae</taxon>
        <taxon>Portuninae</taxon>
        <taxon>Portunus</taxon>
    </lineage>
</organism>